<reference evidence="1" key="1">
    <citation type="journal article" date="2023" name="Plant J.">
        <title>Genome sequences and population genomics provide insights into the demographic history, inbreeding, and mutation load of two 'living fossil' tree species of Dipteronia.</title>
        <authorList>
            <person name="Feng Y."/>
            <person name="Comes H.P."/>
            <person name="Chen J."/>
            <person name="Zhu S."/>
            <person name="Lu R."/>
            <person name="Zhang X."/>
            <person name="Li P."/>
            <person name="Qiu J."/>
            <person name="Olsen K.M."/>
            <person name="Qiu Y."/>
        </authorList>
    </citation>
    <scope>NUCLEOTIDE SEQUENCE</scope>
    <source>
        <strain evidence="1">NBL</strain>
    </source>
</reference>
<organism evidence="1 2">
    <name type="scientific">Dipteronia sinensis</name>
    <dbReference type="NCBI Taxonomy" id="43782"/>
    <lineage>
        <taxon>Eukaryota</taxon>
        <taxon>Viridiplantae</taxon>
        <taxon>Streptophyta</taxon>
        <taxon>Embryophyta</taxon>
        <taxon>Tracheophyta</taxon>
        <taxon>Spermatophyta</taxon>
        <taxon>Magnoliopsida</taxon>
        <taxon>eudicotyledons</taxon>
        <taxon>Gunneridae</taxon>
        <taxon>Pentapetalae</taxon>
        <taxon>rosids</taxon>
        <taxon>malvids</taxon>
        <taxon>Sapindales</taxon>
        <taxon>Sapindaceae</taxon>
        <taxon>Hippocastanoideae</taxon>
        <taxon>Acereae</taxon>
        <taxon>Dipteronia</taxon>
    </lineage>
</organism>
<name>A0AAE0EDH2_9ROSI</name>
<proteinExistence type="predicted"/>
<dbReference type="Proteomes" id="UP001281410">
    <property type="component" value="Unassembled WGS sequence"/>
</dbReference>
<evidence type="ECO:0000313" key="1">
    <source>
        <dbReference type="EMBL" id="KAK3222415.1"/>
    </source>
</evidence>
<dbReference type="AlphaFoldDB" id="A0AAE0EDH2"/>
<accession>A0AAE0EDH2</accession>
<gene>
    <name evidence="1" type="ORF">Dsin_009440</name>
</gene>
<comment type="caution">
    <text evidence="1">The sequence shown here is derived from an EMBL/GenBank/DDBJ whole genome shotgun (WGS) entry which is preliminary data.</text>
</comment>
<dbReference type="EMBL" id="JANJYJ010000003">
    <property type="protein sequence ID" value="KAK3222415.1"/>
    <property type="molecule type" value="Genomic_DNA"/>
</dbReference>
<protein>
    <submittedName>
        <fullName evidence="1">Uncharacterized protein</fullName>
    </submittedName>
</protein>
<evidence type="ECO:0000313" key="2">
    <source>
        <dbReference type="Proteomes" id="UP001281410"/>
    </source>
</evidence>
<sequence length="115" mass="12900">MQILGILNELPVTRSKYQFTMTMADRIMDGNARDDHAELLYVNRTALSSAFARTSTLLYRYLESSSQQSQVEDIGAWTTLTRLVKALPLGSFIAPFLKGTGILHECGDVNMGEYY</sequence>
<keyword evidence="2" id="KW-1185">Reference proteome</keyword>